<name>A0A1Q8X4V9_9ACTO</name>
<dbReference type="InterPro" id="IPR029044">
    <property type="entry name" value="Nucleotide-diphossugar_trans"/>
</dbReference>
<evidence type="ECO:0000313" key="2">
    <source>
        <dbReference type="EMBL" id="OLO75370.1"/>
    </source>
</evidence>
<protein>
    <submittedName>
        <fullName evidence="2">Glycosyl transferase family 2</fullName>
    </submittedName>
</protein>
<dbReference type="AlphaFoldDB" id="A0A1Q8X4V9"/>
<dbReference type="InterPro" id="IPR001173">
    <property type="entry name" value="Glyco_trans_2-like"/>
</dbReference>
<dbReference type="GO" id="GO:0044010">
    <property type="term" value="P:single-species biofilm formation"/>
    <property type="evidence" value="ECO:0007669"/>
    <property type="project" value="TreeGrafter"/>
</dbReference>
<dbReference type="PANTHER" id="PTHR43685:SF2">
    <property type="entry name" value="GLYCOSYLTRANSFERASE 2-LIKE DOMAIN-CONTAINING PROTEIN"/>
    <property type="match status" value="1"/>
</dbReference>
<reference evidence="2 3" key="1">
    <citation type="submission" date="2016-12" db="EMBL/GenBank/DDBJ databases">
        <title>Genomic comparison of strains in the 'Actinomyces naeslundii' group.</title>
        <authorList>
            <person name="Mughal S.R."/>
            <person name="Do T."/>
            <person name="Gilbert S.C."/>
            <person name="Witherden E.A."/>
            <person name="Didelot X."/>
            <person name="Beighton D."/>
        </authorList>
    </citation>
    <scope>NUCLEOTIDE SEQUENCE [LARGE SCALE GENOMIC DNA]</scope>
    <source>
        <strain evidence="2 3">G53E</strain>
    </source>
</reference>
<dbReference type="PANTHER" id="PTHR43685">
    <property type="entry name" value="GLYCOSYLTRANSFERASE"/>
    <property type="match status" value="1"/>
</dbReference>
<accession>A0A1Q8X4V9</accession>
<keyword evidence="2" id="KW-0808">Transferase</keyword>
<evidence type="ECO:0000259" key="1">
    <source>
        <dbReference type="Pfam" id="PF00535"/>
    </source>
</evidence>
<proteinExistence type="predicted"/>
<gene>
    <name evidence="2" type="ORF">BKH15_10330</name>
</gene>
<dbReference type="Gene3D" id="3.90.550.10">
    <property type="entry name" value="Spore Coat Polysaccharide Biosynthesis Protein SpsA, Chain A"/>
    <property type="match status" value="1"/>
</dbReference>
<dbReference type="Proteomes" id="UP000186769">
    <property type="component" value="Unassembled WGS sequence"/>
</dbReference>
<dbReference type="InterPro" id="IPR050834">
    <property type="entry name" value="Glycosyltransf_2"/>
</dbReference>
<feature type="domain" description="Glycosyltransferase 2-like" evidence="1">
    <location>
        <begin position="19"/>
        <end position="148"/>
    </location>
</feature>
<dbReference type="CDD" id="cd00761">
    <property type="entry name" value="Glyco_tranf_GTA_type"/>
    <property type="match status" value="1"/>
</dbReference>
<dbReference type="SUPFAM" id="SSF53448">
    <property type="entry name" value="Nucleotide-diphospho-sugar transferases"/>
    <property type="match status" value="1"/>
</dbReference>
<comment type="caution">
    <text evidence="2">The sequence shown here is derived from an EMBL/GenBank/DDBJ whole genome shotgun (WGS) entry which is preliminary data.</text>
</comment>
<dbReference type="Pfam" id="PF00535">
    <property type="entry name" value="Glycos_transf_2"/>
    <property type="match status" value="1"/>
</dbReference>
<dbReference type="EMBL" id="MSKW01000020">
    <property type="protein sequence ID" value="OLO75370.1"/>
    <property type="molecule type" value="Genomic_DNA"/>
</dbReference>
<evidence type="ECO:0000313" key="3">
    <source>
        <dbReference type="Proteomes" id="UP000186769"/>
    </source>
</evidence>
<organism evidence="2 3">
    <name type="scientific">Actinomyces oris</name>
    <dbReference type="NCBI Taxonomy" id="544580"/>
    <lineage>
        <taxon>Bacteria</taxon>
        <taxon>Bacillati</taxon>
        <taxon>Actinomycetota</taxon>
        <taxon>Actinomycetes</taxon>
        <taxon>Actinomycetales</taxon>
        <taxon>Actinomycetaceae</taxon>
        <taxon>Actinomyces</taxon>
    </lineage>
</organism>
<sequence length="414" mass="46182">MPAPPAGAPPMRRRPPLVSLVIPVYGVAPYLPRFLSSLDAQDHPHDRLQVVLVLDGACDDSPRACRSWARRTDLDVEIIETDNGGQGRARNLGMGRARGQWIGFPDPDDWLAPDFLTRLLAARRRGDVLLAGRTLIHQDGAESPHPLDFRFQGGTARVDAARQPQAIQLSVHECLIRADRALAARFPEDREAPTFEDALYLGRIRSRWGRISYVPEAVYHYDKRVAGDSAVQTAWSRPGRYIAQMRTRYHALLDAAGGAPWAQQTILYDLGWYFGVVDAGRMPTEPPGLGQAHAAEMRGLAQRLDSEQILRSPWGNLGARDRARLLLWKGRPEVAVVRDGEVIELCTVEPVSRQAEPLGYAGTDVGWVLTGAEAAQRYSGADVPRIPLWPRRPRLVEPRASRTVRLRGLLRRRR</sequence>
<dbReference type="GO" id="GO:0016740">
    <property type="term" value="F:transferase activity"/>
    <property type="evidence" value="ECO:0007669"/>
    <property type="project" value="UniProtKB-KW"/>
</dbReference>